<proteinExistence type="predicted"/>
<reference evidence="1" key="1">
    <citation type="submission" date="2018-05" db="EMBL/GenBank/DDBJ databases">
        <authorList>
            <person name="Lanie J.A."/>
            <person name="Ng W.-L."/>
            <person name="Kazmierczak K.M."/>
            <person name="Andrzejewski T.M."/>
            <person name="Davidsen T.M."/>
            <person name="Wayne K.J."/>
            <person name="Tettelin H."/>
            <person name="Glass J.I."/>
            <person name="Rusch D."/>
            <person name="Podicherti R."/>
            <person name="Tsui H.-C.T."/>
            <person name="Winkler M.E."/>
        </authorList>
    </citation>
    <scope>NUCLEOTIDE SEQUENCE</scope>
</reference>
<evidence type="ECO:0000313" key="1">
    <source>
        <dbReference type="EMBL" id="SVD26591.1"/>
    </source>
</evidence>
<dbReference type="AlphaFoldDB" id="A0A382TYK8"/>
<sequence>MNISKHPEIEAHTDFLAQSKQYQIRIFKDSGNFVVLDEDGDFVVVDRDEAEFVSSALLTNLMEHNEIVVS</sequence>
<dbReference type="EMBL" id="UINC01139812">
    <property type="protein sequence ID" value="SVD26591.1"/>
    <property type="molecule type" value="Genomic_DNA"/>
</dbReference>
<name>A0A382TYK8_9ZZZZ</name>
<organism evidence="1">
    <name type="scientific">marine metagenome</name>
    <dbReference type="NCBI Taxonomy" id="408172"/>
    <lineage>
        <taxon>unclassified sequences</taxon>
        <taxon>metagenomes</taxon>
        <taxon>ecological metagenomes</taxon>
    </lineage>
</organism>
<protein>
    <submittedName>
        <fullName evidence="1">Uncharacterized protein</fullName>
    </submittedName>
</protein>
<accession>A0A382TYK8</accession>
<gene>
    <name evidence="1" type="ORF">METZ01_LOCUS379445</name>
</gene>